<dbReference type="GO" id="GO:0003735">
    <property type="term" value="F:structural constituent of ribosome"/>
    <property type="evidence" value="ECO:0007669"/>
    <property type="project" value="InterPro"/>
</dbReference>
<keyword evidence="5" id="KW-1185">Reference proteome</keyword>
<dbReference type="SUPFAM" id="SSF50104">
    <property type="entry name" value="Translation proteins SH3-like domain"/>
    <property type="match status" value="1"/>
</dbReference>
<accession>A0AAD9IMT4</accession>
<comment type="caution">
    <text evidence="4">The sequence shown here is derived from an EMBL/GenBank/DDBJ whole genome shotgun (WGS) entry which is preliminary data.</text>
</comment>
<organism evidence="4 5">
    <name type="scientific">Prototheca wickerhamii</name>
    <dbReference type="NCBI Taxonomy" id="3111"/>
    <lineage>
        <taxon>Eukaryota</taxon>
        <taxon>Viridiplantae</taxon>
        <taxon>Chlorophyta</taxon>
        <taxon>core chlorophytes</taxon>
        <taxon>Trebouxiophyceae</taxon>
        <taxon>Chlorellales</taxon>
        <taxon>Chlorellaceae</taxon>
        <taxon>Prototheca</taxon>
    </lineage>
</organism>
<evidence type="ECO:0000313" key="5">
    <source>
        <dbReference type="Proteomes" id="UP001255856"/>
    </source>
</evidence>
<dbReference type="GO" id="GO:1990904">
    <property type="term" value="C:ribonucleoprotein complex"/>
    <property type="evidence" value="ECO:0007669"/>
    <property type="project" value="UniProtKB-KW"/>
</dbReference>
<dbReference type="PRINTS" id="PR00061">
    <property type="entry name" value="RIBOSOMALL19"/>
</dbReference>
<dbReference type="Gene3D" id="2.30.30.790">
    <property type="match status" value="1"/>
</dbReference>
<sequence length="194" mass="21734">MQRLCAAALSAVRPALAGSADVLRPSLAAGAARALRTSTGASTSQADLETTPLAREKGQALPPWTPTQLLQKRKTYMKRAGFMLSVLEQEKVEALNKERKIPEFGPGSVVELKLSVPENKRRVTTFKGLCIARTNKALRTTFTLRNFIGPAAVERTFPLYSPHIQEIKVTEQRRVRRAKLFYMRERVPREYRVA</sequence>
<dbReference type="InterPro" id="IPR008991">
    <property type="entry name" value="Translation_prot_SH3-like_sf"/>
</dbReference>
<reference evidence="4" key="1">
    <citation type="submission" date="2021-01" db="EMBL/GenBank/DDBJ databases">
        <authorList>
            <person name="Eckstrom K.M.E."/>
        </authorList>
    </citation>
    <scope>NUCLEOTIDE SEQUENCE</scope>
    <source>
        <strain evidence="4">UVCC 0001</strain>
    </source>
</reference>
<proteinExistence type="inferred from homology"/>
<dbReference type="Proteomes" id="UP001255856">
    <property type="component" value="Unassembled WGS sequence"/>
</dbReference>
<dbReference type="InterPro" id="IPR038657">
    <property type="entry name" value="Ribosomal_bL19_sf"/>
</dbReference>
<evidence type="ECO:0000256" key="3">
    <source>
        <dbReference type="ARBA" id="ARBA00023274"/>
    </source>
</evidence>
<evidence type="ECO:0000313" key="4">
    <source>
        <dbReference type="EMBL" id="KAK2080593.1"/>
    </source>
</evidence>
<dbReference type="InterPro" id="IPR001857">
    <property type="entry name" value="Ribosomal_bL19"/>
</dbReference>
<keyword evidence="3" id="KW-0687">Ribonucleoprotein</keyword>
<evidence type="ECO:0008006" key="6">
    <source>
        <dbReference type="Google" id="ProtNLM"/>
    </source>
</evidence>
<dbReference type="AlphaFoldDB" id="A0AAD9IMT4"/>
<dbReference type="Pfam" id="PF01245">
    <property type="entry name" value="Ribosomal_L19"/>
    <property type="match status" value="1"/>
</dbReference>
<protein>
    <recommendedName>
        <fullName evidence="6">Plastid ribosomal protein L19</fullName>
    </recommendedName>
</protein>
<dbReference type="GO" id="GO:0006412">
    <property type="term" value="P:translation"/>
    <property type="evidence" value="ECO:0007669"/>
    <property type="project" value="InterPro"/>
</dbReference>
<comment type="similarity">
    <text evidence="1">Belongs to the bacterial ribosomal protein bL19 family.</text>
</comment>
<gene>
    <name evidence="4" type="ORF">QBZ16_000447</name>
</gene>
<dbReference type="EMBL" id="JASFZW010000001">
    <property type="protein sequence ID" value="KAK2080593.1"/>
    <property type="molecule type" value="Genomic_DNA"/>
</dbReference>
<evidence type="ECO:0000256" key="1">
    <source>
        <dbReference type="ARBA" id="ARBA00005781"/>
    </source>
</evidence>
<dbReference type="PANTHER" id="PTHR15680:SF9">
    <property type="entry name" value="LARGE RIBOSOMAL SUBUNIT PROTEIN BL19M"/>
    <property type="match status" value="1"/>
</dbReference>
<keyword evidence="2" id="KW-0689">Ribosomal protein</keyword>
<dbReference type="GO" id="GO:0005840">
    <property type="term" value="C:ribosome"/>
    <property type="evidence" value="ECO:0007669"/>
    <property type="project" value="UniProtKB-KW"/>
</dbReference>
<dbReference type="PANTHER" id="PTHR15680">
    <property type="entry name" value="RIBOSOMAL PROTEIN L19"/>
    <property type="match status" value="1"/>
</dbReference>
<name>A0AAD9IMT4_PROWI</name>
<evidence type="ECO:0000256" key="2">
    <source>
        <dbReference type="ARBA" id="ARBA00022980"/>
    </source>
</evidence>